<dbReference type="Gene3D" id="1.10.1660.10">
    <property type="match status" value="1"/>
</dbReference>
<dbReference type="InterPro" id="IPR009061">
    <property type="entry name" value="DNA-bd_dom_put_sf"/>
</dbReference>
<proteinExistence type="predicted"/>
<organism evidence="3 4">
    <name type="scientific">Rhodococcus ruber</name>
    <dbReference type="NCBI Taxonomy" id="1830"/>
    <lineage>
        <taxon>Bacteria</taxon>
        <taxon>Bacillati</taxon>
        <taxon>Actinomycetota</taxon>
        <taxon>Actinomycetes</taxon>
        <taxon>Mycobacteriales</taxon>
        <taxon>Nocardiaceae</taxon>
        <taxon>Rhodococcus</taxon>
    </lineage>
</organism>
<evidence type="ECO:0000313" key="3">
    <source>
        <dbReference type="EMBL" id="MCZ4517915.1"/>
    </source>
</evidence>
<dbReference type="PANTHER" id="PTHR30204:SF93">
    <property type="entry name" value="HTH MERR-TYPE DOMAIN-CONTAINING PROTEIN"/>
    <property type="match status" value="1"/>
</dbReference>
<protein>
    <submittedName>
        <fullName evidence="3">MerR family transcriptional regulator</fullName>
    </submittedName>
</protein>
<dbReference type="InterPro" id="IPR000551">
    <property type="entry name" value="MerR-type_HTH_dom"/>
</dbReference>
<evidence type="ECO:0000256" key="1">
    <source>
        <dbReference type="ARBA" id="ARBA00023125"/>
    </source>
</evidence>
<dbReference type="EMBL" id="JAPWIJ010000002">
    <property type="protein sequence ID" value="MCZ4517915.1"/>
    <property type="molecule type" value="Genomic_DNA"/>
</dbReference>
<dbReference type="SMART" id="SM00422">
    <property type="entry name" value="HTH_MERR"/>
    <property type="match status" value="1"/>
</dbReference>
<name>A0ABT4MBM2_9NOCA</name>
<dbReference type="InterPro" id="IPR047057">
    <property type="entry name" value="MerR_fam"/>
</dbReference>
<sequence>MLVDAMTFGFGSSFRRVVDVYPEGRRAAEVGSSVEYRIDDLAREAKTTTRNVRAYQERGLLPPPTLRGRVGIYGDDHLTRLKVIDSLLQRGFTSAHIADFLSGWEQGKDLEEILGLQEIVTRKWSSAETTIIPVDLIAQFLGEDNDNIVARLIEAKLIRIDGDQAEILDPTLLEVFVDLSQYGFTLEQLLDQHERTASKMNAIAESMVRSVTDHLAAKYGPGWLPKSGEVAETTEMFEKMRSLAMKSAQAELARALDRVQEQALGDYLSQTLSKQKE</sequence>
<keyword evidence="4" id="KW-1185">Reference proteome</keyword>
<feature type="domain" description="HTH merR-type" evidence="2">
    <location>
        <begin position="35"/>
        <end position="103"/>
    </location>
</feature>
<reference evidence="3" key="1">
    <citation type="submission" date="2022-12" db="EMBL/GenBank/DDBJ databases">
        <authorList>
            <person name="Krivoruchko A.V."/>
            <person name="Elkin A."/>
        </authorList>
    </citation>
    <scope>NUCLEOTIDE SEQUENCE</scope>
    <source>
        <strain evidence="3">IEGM 1391</strain>
    </source>
</reference>
<comment type="caution">
    <text evidence="3">The sequence shown here is derived from an EMBL/GenBank/DDBJ whole genome shotgun (WGS) entry which is preliminary data.</text>
</comment>
<keyword evidence="1" id="KW-0238">DNA-binding</keyword>
<evidence type="ECO:0000259" key="2">
    <source>
        <dbReference type="PROSITE" id="PS50937"/>
    </source>
</evidence>
<gene>
    <name evidence="3" type="ORF">O4220_05245</name>
</gene>
<dbReference type="Pfam" id="PF13411">
    <property type="entry name" value="MerR_1"/>
    <property type="match status" value="1"/>
</dbReference>
<dbReference type="PANTHER" id="PTHR30204">
    <property type="entry name" value="REDOX-CYCLING DRUG-SENSING TRANSCRIPTIONAL ACTIVATOR SOXR"/>
    <property type="match status" value="1"/>
</dbReference>
<dbReference type="SUPFAM" id="SSF46955">
    <property type="entry name" value="Putative DNA-binding domain"/>
    <property type="match status" value="1"/>
</dbReference>
<dbReference type="Proteomes" id="UP001081071">
    <property type="component" value="Unassembled WGS sequence"/>
</dbReference>
<dbReference type="PROSITE" id="PS50937">
    <property type="entry name" value="HTH_MERR_2"/>
    <property type="match status" value="1"/>
</dbReference>
<accession>A0ABT4MBM2</accession>
<evidence type="ECO:0000313" key="4">
    <source>
        <dbReference type="Proteomes" id="UP001081071"/>
    </source>
</evidence>